<gene>
    <name evidence="1" type="ORF">N8T08_000650</name>
</gene>
<proteinExistence type="predicted"/>
<name>A0ACC3APJ1_9EURO</name>
<dbReference type="Proteomes" id="UP001177260">
    <property type="component" value="Unassembled WGS sequence"/>
</dbReference>
<evidence type="ECO:0000313" key="2">
    <source>
        <dbReference type="Proteomes" id="UP001177260"/>
    </source>
</evidence>
<keyword evidence="2" id="KW-1185">Reference proteome</keyword>
<reference evidence="1 2" key="1">
    <citation type="journal article" date="2023" name="ACS Omega">
        <title>Identification of the Neoaspergillic Acid Biosynthesis Gene Cluster by Establishing an In Vitro CRISPR-Ribonucleoprotein Genetic System in Aspergillus melleus.</title>
        <authorList>
            <person name="Yuan B."/>
            <person name="Grau M.F."/>
            <person name="Murata R.M."/>
            <person name="Torok T."/>
            <person name="Venkateswaran K."/>
            <person name="Stajich J.E."/>
            <person name="Wang C.C.C."/>
        </authorList>
    </citation>
    <scope>NUCLEOTIDE SEQUENCE [LARGE SCALE GENOMIC DNA]</scope>
    <source>
        <strain evidence="1 2">IMV 1140</strain>
    </source>
</reference>
<comment type="caution">
    <text evidence="1">The sequence shown here is derived from an EMBL/GenBank/DDBJ whole genome shotgun (WGS) entry which is preliminary data.</text>
</comment>
<protein>
    <submittedName>
        <fullName evidence="1">Uncharacterized protein</fullName>
    </submittedName>
</protein>
<dbReference type="EMBL" id="JAOPJF010000104">
    <property type="protein sequence ID" value="KAK1139577.1"/>
    <property type="molecule type" value="Genomic_DNA"/>
</dbReference>
<accession>A0ACC3APJ1</accession>
<evidence type="ECO:0000313" key="1">
    <source>
        <dbReference type="EMBL" id="KAK1139577.1"/>
    </source>
</evidence>
<organism evidence="1 2">
    <name type="scientific">Aspergillus melleus</name>
    <dbReference type="NCBI Taxonomy" id="138277"/>
    <lineage>
        <taxon>Eukaryota</taxon>
        <taxon>Fungi</taxon>
        <taxon>Dikarya</taxon>
        <taxon>Ascomycota</taxon>
        <taxon>Pezizomycotina</taxon>
        <taxon>Eurotiomycetes</taxon>
        <taxon>Eurotiomycetidae</taxon>
        <taxon>Eurotiales</taxon>
        <taxon>Aspergillaceae</taxon>
        <taxon>Aspergillus</taxon>
        <taxon>Aspergillus subgen. Circumdati</taxon>
    </lineage>
</organism>
<sequence>MTPSSNFSAHFPNYQPFNNVQHPDWNTIDTRTPKILVSRDRLNMEELDTIATQKSWAQGSLQKPFTSIVTLYMHEQLSLDQAVREITNVIKNIYYADGDVDSYLLDLWLTTLHTSKKLPRPTSTPPDQPTPSQSRLLTLLETLRRQTNPIPRPHLDSQNPIPDDPFATPTRSATSSCTQLVDDLESVTGLGQQGVHREEEEQQQQFNTHSYNPNYTYNDGYGYRYNDHDYDRYPPGGGGRARTGKGKQKRIIWSQLPRFLDGVRIALHDEPGRPSTGFTELEVRAWEDLVAFLALCARHQIVPDPVPGSGSGSEDFGSTAAERNGNGNGMDQEGEGTGSGLDAVAVRMLKGALEQEQQAAEEEAQRKETAQITEAVKLNVYVAAAALWAVIMGEELWERQGQKVESPVGLSLEPVPQVPAGKISKPRWRMWIDRFQFMSLREDLRISTRELAAEAAAVMLRVV</sequence>